<dbReference type="Gene3D" id="1.10.1400.10">
    <property type="match status" value="1"/>
</dbReference>
<dbReference type="Gene3D" id="1.10.439.10">
    <property type="entry name" value="Penicillin Amidohydrolase, domain 1"/>
    <property type="match status" value="1"/>
</dbReference>
<protein>
    <submittedName>
        <fullName evidence="4">Penicillin acylase family protein</fullName>
    </submittedName>
</protein>
<evidence type="ECO:0000313" key="5">
    <source>
        <dbReference type="Proteomes" id="UP001595818"/>
    </source>
</evidence>
<dbReference type="InterPro" id="IPR043147">
    <property type="entry name" value="Penicillin_amidase_A-knob"/>
</dbReference>
<accession>A0ABV9T9E0</accession>
<keyword evidence="2" id="KW-0378">Hydrolase</keyword>
<dbReference type="SUPFAM" id="SSF56235">
    <property type="entry name" value="N-terminal nucleophile aminohydrolases (Ntn hydrolases)"/>
    <property type="match status" value="1"/>
</dbReference>
<organism evidence="4 5">
    <name type="scientific">Negadavirga shengliensis</name>
    <dbReference type="NCBI Taxonomy" id="1389218"/>
    <lineage>
        <taxon>Bacteria</taxon>
        <taxon>Pseudomonadati</taxon>
        <taxon>Bacteroidota</taxon>
        <taxon>Cytophagia</taxon>
        <taxon>Cytophagales</taxon>
        <taxon>Cyclobacteriaceae</taxon>
        <taxon>Negadavirga</taxon>
    </lineage>
</organism>
<dbReference type="Gene3D" id="2.30.120.10">
    <property type="match status" value="1"/>
</dbReference>
<dbReference type="Proteomes" id="UP001595818">
    <property type="component" value="Unassembled WGS sequence"/>
</dbReference>
<evidence type="ECO:0000256" key="2">
    <source>
        <dbReference type="ARBA" id="ARBA00022801"/>
    </source>
</evidence>
<evidence type="ECO:0000256" key="1">
    <source>
        <dbReference type="ARBA" id="ARBA00006586"/>
    </source>
</evidence>
<dbReference type="Pfam" id="PF01804">
    <property type="entry name" value="Penicil_amidase"/>
    <property type="match status" value="1"/>
</dbReference>
<keyword evidence="3" id="KW-0865">Zymogen</keyword>
<dbReference type="PANTHER" id="PTHR34218">
    <property type="entry name" value="PEPTIDASE S45 PENICILLIN AMIDASE"/>
    <property type="match status" value="1"/>
</dbReference>
<dbReference type="InterPro" id="IPR014395">
    <property type="entry name" value="Pen/GL7ACA/AHL_acylase"/>
</dbReference>
<dbReference type="Gene3D" id="3.60.20.10">
    <property type="entry name" value="Glutamine Phosphoribosylpyrophosphate, subunit 1, domain 1"/>
    <property type="match status" value="1"/>
</dbReference>
<evidence type="ECO:0000313" key="4">
    <source>
        <dbReference type="EMBL" id="MFC4874989.1"/>
    </source>
</evidence>
<dbReference type="CDD" id="cd03747">
    <property type="entry name" value="Ntn_PGA_like"/>
    <property type="match status" value="1"/>
</dbReference>
<proteinExistence type="inferred from homology"/>
<gene>
    <name evidence="4" type="ORF">ACFPFU_25020</name>
</gene>
<dbReference type="PANTHER" id="PTHR34218:SF4">
    <property type="entry name" value="ACYL-HOMOSERINE LACTONE ACYLASE QUIP"/>
    <property type="match status" value="1"/>
</dbReference>
<dbReference type="InterPro" id="IPR002692">
    <property type="entry name" value="S45"/>
</dbReference>
<sequence length="791" mass="90352">MGLAINLASLPPLANIFDPFKGFWHNASSEDDDPPSSISLPSLHGPVEVMYDQYLIPHIYATHEEDLYRVQGYITARHRLWQMEFQVLAAAGRLSEIVGKLALEYDRQARRKGLTFGAENKLKFLEESDPQTLGYMQAYAEGVNAYIDQLSFAEMPVEYKLLDYQPEYWSPYKSCLFLMSMADMLARDQDMEFTNFRALFGQEWVRELLPDRPEGIDPVIPSENWDFKPVPISKPEGIDYPDSLIMSKPLLQPEPGFGSNNWAVAGNKTKNGRTILASDPHLGLNIPSLWFAMQLGTDGFTVKGASLPGALGIIIGFNENVAWGPTNADRDVKDWYGISFRDESRMEYLYNGQWVQTSTRLEQIRVKNGEDFVDTVVYTHHGPVVFDRNFGSDRKNANFSLKWTAYEGSNEQRTFLLLNKARNHSDYLTALSHYEVPAQNFVFASASGDIAMKVQGKFPLKWEEQGKYLMDGSDPSYEWRGYIPVEHNASTLNPARGFVSSANQYPVYQSYPYYVFGNQFEHFRNRRINQMLDEMDQITVEDMMTLQNDNFNLHAAEILPTMLAWMKGEHLDEDGSLMLEELKDWDFFADADQKAPSLFDSWWKHIEYRLRECWNVRGVPVAFPERYRLSQLMREAPEGAWFDDRNTGDTKETASDLVKTAFHRMVKEIKSFEAAEGDYTWRSYKNTSVSHLVPNFRAFSFEKLDIGGGKGIINAASGNWGPGWRMVVEPGIEGAAYGIYPGGQSGNPGSRFYDSFLGMWERGEYVDISLKKGKEEVDSLLYQLHFNPGDR</sequence>
<dbReference type="InterPro" id="IPR023343">
    <property type="entry name" value="Penicillin_amidase_dom1"/>
</dbReference>
<dbReference type="InterPro" id="IPR043146">
    <property type="entry name" value="Penicillin_amidase_N_B-knob"/>
</dbReference>
<reference evidence="5" key="1">
    <citation type="journal article" date="2019" name="Int. J. Syst. Evol. Microbiol.">
        <title>The Global Catalogue of Microorganisms (GCM) 10K type strain sequencing project: providing services to taxonomists for standard genome sequencing and annotation.</title>
        <authorList>
            <consortium name="The Broad Institute Genomics Platform"/>
            <consortium name="The Broad Institute Genome Sequencing Center for Infectious Disease"/>
            <person name="Wu L."/>
            <person name="Ma J."/>
        </authorList>
    </citation>
    <scope>NUCLEOTIDE SEQUENCE [LARGE SCALE GENOMIC DNA]</scope>
    <source>
        <strain evidence="5">CGMCC 4.7466</strain>
    </source>
</reference>
<name>A0ABV9T9E0_9BACT</name>
<evidence type="ECO:0000256" key="3">
    <source>
        <dbReference type="ARBA" id="ARBA00023145"/>
    </source>
</evidence>
<comment type="similarity">
    <text evidence="1">Belongs to the peptidase S45 family.</text>
</comment>
<keyword evidence="5" id="KW-1185">Reference proteome</keyword>
<dbReference type="PIRSF" id="PIRSF001227">
    <property type="entry name" value="Pen_acylase"/>
    <property type="match status" value="1"/>
</dbReference>
<comment type="caution">
    <text evidence="4">The sequence shown here is derived from an EMBL/GenBank/DDBJ whole genome shotgun (WGS) entry which is preliminary data.</text>
</comment>
<dbReference type="EMBL" id="JBHSJJ010000026">
    <property type="protein sequence ID" value="MFC4874989.1"/>
    <property type="molecule type" value="Genomic_DNA"/>
</dbReference>
<dbReference type="RefSeq" id="WP_377069377.1">
    <property type="nucleotide sequence ID" value="NZ_JBHSJJ010000026.1"/>
</dbReference>
<dbReference type="InterPro" id="IPR029055">
    <property type="entry name" value="Ntn_hydrolases_N"/>
</dbReference>